<protein>
    <submittedName>
        <fullName evidence="18">TonB-dependent siderophore receptor</fullName>
    </submittedName>
</protein>
<reference evidence="18 19" key="1">
    <citation type="submission" date="2020-09" db="EMBL/GenBank/DDBJ databases">
        <title>Methylomonas albis sp. nov. and Methylomonas fluvii sp. nov.: Two cold-adapted methanotrophs from the River Elbe and an amended description of Methylovulum psychrotolerans strain Eb1.</title>
        <authorList>
            <person name="Bussmann I.K."/>
            <person name="Klings K.-W."/>
            <person name="Warnstedt J."/>
            <person name="Hoppert M."/>
            <person name="Saborowski A."/>
            <person name="Horn F."/>
            <person name="Liebner S."/>
        </authorList>
    </citation>
    <scope>NUCLEOTIDE SEQUENCE [LARGE SCALE GENOMIC DNA]</scope>
    <source>
        <strain evidence="18 19">EbB</strain>
    </source>
</reference>
<keyword evidence="10 15" id="KW-0798">TonB box</keyword>
<feature type="signal peptide" evidence="16">
    <location>
        <begin position="1"/>
        <end position="21"/>
    </location>
</feature>
<dbReference type="NCBIfam" id="TIGR01783">
    <property type="entry name" value="TonB-siderophor"/>
    <property type="match status" value="1"/>
</dbReference>
<keyword evidence="7 16" id="KW-0732">Signal</keyword>
<keyword evidence="6 14" id="KW-0812">Transmembrane</keyword>
<dbReference type="Proteomes" id="UP000641152">
    <property type="component" value="Unassembled WGS sequence"/>
</dbReference>
<comment type="similarity">
    <text evidence="2 14 15">Belongs to the TonB-dependent receptor family.</text>
</comment>
<evidence type="ECO:0000256" key="14">
    <source>
        <dbReference type="PROSITE-ProRule" id="PRU01360"/>
    </source>
</evidence>
<name>A0ABR9DA02_9GAMM</name>
<keyword evidence="8" id="KW-0408">Iron</keyword>
<evidence type="ECO:0000256" key="15">
    <source>
        <dbReference type="RuleBase" id="RU003357"/>
    </source>
</evidence>
<dbReference type="InterPro" id="IPR010105">
    <property type="entry name" value="TonB_sidphr_rcpt"/>
</dbReference>
<evidence type="ECO:0000313" key="19">
    <source>
        <dbReference type="Proteomes" id="UP000641152"/>
    </source>
</evidence>
<dbReference type="RefSeq" id="WP_192392627.1">
    <property type="nucleotide sequence ID" value="NZ_CAJHIU010000001.1"/>
</dbReference>
<gene>
    <name evidence="18" type="ORF">EBB_04320</name>
</gene>
<dbReference type="InterPro" id="IPR011662">
    <property type="entry name" value="Secretin/TonB_short_N"/>
</dbReference>
<dbReference type="InterPro" id="IPR012910">
    <property type="entry name" value="Plug_dom"/>
</dbReference>
<dbReference type="SMART" id="SM00965">
    <property type="entry name" value="STN"/>
    <property type="match status" value="1"/>
</dbReference>
<keyword evidence="19" id="KW-1185">Reference proteome</keyword>
<keyword evidence="4 14" id="KW-1134">Transmembrane beta strand</keyword>
<dbReference type="EMBL" id="JACXST010000001">
    <property type="protein sequence ID" value="MBD9359785.1"/>
    <property type="molecule type" value="Genomic_DNA"/>
</dbReference>
<evidence type="ECO:0000256" key="8">
    <source>
        <dbReference type="ARBA" id="ARBA00023004"/>
    </source>
</evidence>
<evidence type="ECO:0000256" key="1">
    <source>
        <dbReference type="ARBA" id="ARBA00004571"/>
    </source>
</evidence>
<evidence type="ECO:0000256" key="4">
    <source>
        <dbReference type="ARBA" id="ARBA00022452"/>
    </source>
</evidence>
<dbReference type="Gene3D" id="2.170.130.10">
    <property type="entry name" value="TonB-dependent receptor, plug domain"/>
    <property type="match status" value="1"/>
</dbReference>
<organism evidence="18 19">
    <name type="scientific">Methylomonas fluvii</name>
    <dbReference type="NCBI Taxonomy" id="1854564"/>
    <lineage>
        <taxon>Bacteria</taxon>
        <taxon>Pseudomonadati</taxon>
        <taxon>Pseudomonadota</taxon>
        <taxon>Gammaproteobacteria</taxon>
        <taxon>Methylococcales</taxon>
        <taxon>Methylococcaceae</taxon>
        <taxon>Methylomonas</taxon>
    </lineage>
</organism>
<evidence type="ECO:0000256" key="13">
    <source>
        <dbReference type="ARBA" id="ARBA00023237"/>
    </source>
</evidence>
<dbReference type="Pfam" id="PF07715">
    <property type="entry name" value="Plug"/>
    <property type="match status" value="1"/>
</dbReference>
<feature type="domain" description="Secretin/TonB short N-terminal" evidence="17">
    <location>
        <begin position="48"/>
        <end position="99"/>
    </location>
</feature>
<feature type="chain" id="PRO_5046504216" evidence="16">
    <location>
        <begin position="22"/>
        <end position="787"/>
    </location>
</feature>
<keyword evidence="12 18" id="KW-0675">Receptor</keyword>
<accession>A0ABR9DA02</accession>
<evidence type="ECO:0000256" key="2">
    <source>
        <dbReference type="ARBA" id="ARBA00009810"/>
    </source>
</evidence>
<evidence type="ECO:0000259" key="17">
    <source>
        <dbReference type="SMART" id="SM00965"/>
    </source>
</evidence>
<evidence type="ECO:0000256" key="9">
    <source>
        <dbReference type="ARBA" id="ARBA00023065"/>
    </source>
</evidence>
<dbReference type="PANTHER" id="PTHR32552">
    <property type="entry name" value="FERRICHROME IRON RECEPTOR-RELATED"/>
    <property type="match status" value="1"/>
</dbReference>
<dbReference type="PANTHER" id="PTHR32552:SF68">
    <property type="entry name" value="FERRICHROME OUTER MEMBRANE TRANSPORTER_PHAGE RECEPTOR"/>
    <property type="match status" value="1"/>
</dbReference>
<dbReference type="InterPro" id="IPR037066">
    <property type="entry name" value="Plug_dom_sf"/>
</dbReference>
<comment type="caution">
    <text evidence="18">The sequence shown here is derived from an EMBL/GenBank/DDBJ whole genome shotgun (WGS) entry which is preliminary data.</text>
</comment>
<keyword evidence="5" id="KW-0410">Iron transport</keyword>
<dbReference type="InterPro" id="IPR000531">
    <property type="entry name" value="Beta-barrel_TonB"/>
</dbReference>
<dbReference type="SUPFAM" id="SSF56935">
    <property type="entry name" value="Porins"/>
    <property type="match status" value="1"/>
</dbReference>
<evidence type="ECO:0000256" key="11">
    <source>
        <dbReference type="ARBA" id="ARBA00023136"/>
    </source>
</evidence>
<keyword evidence="11 14" id="KW-0472">Membrane</keyword>
<sequence>MTFAIKRLAAAVALVSAQAYAEDGKHYFDIPAQPLAAALQQLSAQSGAAMLYAEQSTTGKTSSALQGEYTTEEALRKLLKGSGLTQSINSDGTVTLKPASGAGDATMMGAVTVVGKAAYDATAPYNPDYRLPNATTATKTDTPIMETPISIQVIPKAVLADKQSTNLPDAVNGHVSGVLGRTGGGYLYDNFVIRGLAGSGFGDAYRNGLYNRQDIYDIANIEQIEILKGPAAVLYGRIEPGGLVNYVTKKPRDTPYYSLQQQFGSYDQYRTLIDATGPLDDDKTLLYRLNGSYTDNQSFREFVGNERFFVAPSLTWRPNEKFESNLQLEYKRDRMNADYGIPAVNGRPAPIPITRTLKDGPQRQLMESTLVGFDWTYHFNDDWKITQRYLFKDWSLSGPTFYNYLGLQNDQRMLNRIATTGVQDVVTHSGNIDLNGKFELLGSRHNLLVGVDGFHATTDSHDADNPAPAIDIYNPVYGQVDFSALTNENAFFYRKESWVGAYVQDQITLFDKLHVLLGGRYDSVTTGENFSPVSLNTAKAGREAKEDSAFSPRAGVLYQVQDWLSAYGSYTESFSANNGVGANGTSFDPQEGQQYEVGLKTESHDKRFSSTLAFFHLTKSNLLTDDPNQADPNFRILAGKIRSKGIELDLAGQITDQLHLLATYAYTQVNYLEDFSGLRGNRLENVPRHQGSLWGTWQFNEAFKAGLGVVAVGSRPGDSDNTFILPGYARLDAMAAYTHRIGQHRLTAQLNINNLLDKEYYANSDGGSRGAIPGYPINVMGSLKYEF</sequence>
<dbReference type="Gene3D" id="2.40.170.20">
    <property type="entry name" value="TonB-dependent receptor, beta-barrel domain"/>
    <property type="match status" value="1"/>
</dbReference>
<evidence type="ECO:0000256" key="12">
    <source>
        <dbReference type="ARBA" id="ARBA00023170"/>
    </source>
</evidence>
<dbReference type="InterPro" id="IPR039426">
    <property type="entry name" value="TonB-dep_rcpt-like"/>
</dbReference>
<dbReference type="Pfam" id="PF00593">
    <property type="entry name" value="TonB_dep_Rec_b-barrel"/>
    <property type="match status" value="1"/>
</dbReference>
<dbReference type="Gene3D" id="3.55.50.30">
    <property type="match status" value="1"/>
</dbReference>
<comment type="subcellular location">
    <subcellularLocation>
        <location evidence="1 14">Cell outer membrane</location>
        <topology evidence="1 14">Multi-pass membrane protein</topology>
    </subcellularLocation>
</comment>
<keyword evidence="3 14" id="KW-0813">Transport</keyword>
<dbReference type="Pfam" id="PF07660">
    <property type="entry name" value="STN"/>
    <property type="match status" value="1"/>
</dbReference>
<dbReference type="InterPro" id="IPR036942">
    <property type="entry name" value="Beta-barrel_TonB_sf"/>
</dbReference>
<dbReference type="PROSITE" id="PS52016">
    <property type="entry name" value="TONB_DEPENDENT_REC_3"/>
    <property type="match status" value="1"/>
</dbReference>
<evidence type="ECO:0000256" key="7">
    <source>
        <dbReference type="ARBA" id="ARBA00022729"/>
    </source>
</evidence>
<evidence type="ECO:0000256" key="6">
    <source>
        <dbReference type="ARBA" id="ARBA00022692"/>
    </source>
</evidence>
<evidence type="ECO:0000313" key="18">
    <source>
        <dbReference type="EMBL" id="MBD9359785.1"/>
    </source>
</evidence>
<evidence type="ECO:0000256" key="5">
    <source>
        <dbReference type="ARBA" id="ARBA00022496"/>
    </source>
</evidence>
<evidence type="ECO:0000256" key="16">
    <source>
        <dbReference type="SAM" id="SignalP"/>
    </source>
</evidence>
<proteinExistence type="inferred from homology"/>
<keyword evidence="13 14" id="KW-0998">Cell outer membrane</keyword>
<keyword evidence="9" id="KW-0406">Ion transport</keyword>
<dbReference type="CDD" id="cd01347">
    <property type="entry name" value="ligand_gated_channel"/>
    <property type="match status" value="1"/>
</dbReference>
<evidence type="ECO:0000256" key="3">
    <source>
        <dbReference type="ARBA" id="ARBA00022448"/>
    </source>
</evidence>
<evidence type="ECO:0000256" key="10">
    <source>
        <dbReference type="ARBA" id="ARBA00023077"/>
    </source>
</evidence>